<keyword evidence="1" id="KW-0812">Transmembrane</keyword>
<dbReference type="AlphaFoldDB" id="A0A1K1LFV1"/>
<reference evidence="3" key="1">
    <citation type="submission" date="2016-10" db="EMBL/GenBank/DDBJ databases">
        <authorList>
            <person name="Wegmann U."/>
        </authorList>
    </citation>
    <scope>NUCLEOTIDE SEQUENCE [LARGE SCALE GENOMIC DNA]</scope>
</reference>
<dbReference type="EMBL" id="LT630450">
    <property type="protein sequence ID" value="SFV73571.1"/>
    <property type="molecule type" value="Genomic_DNA"/>
</dbReference>
<dbReference type="RefSeq" id="WP_072335506.1">
    <property type="nucleotide sequence ID" value="NZ_DBGALU010000124.1"/>
</dbReference>
<feature type="transmembrane region" description="Helical" evidence="1">
    <location>
        <begin position="104"/>
        <end position="126"/>
    </location>
</feature>
<evidence type="ECO:0008006" key="4">
    <source>
        <dbReference type="Google" id="ProtNLM"/>
    </source>
</evidence>
<feature type="transmembrane region" description="Helical" evidence="1">
    <location>
        <begin position="240"/>
        <end position="262"/>
    </location>
</feature>
<feature type="transmembrane region" description="Helical" evidence="1">
    <location>
        <begin position="146"/>
        <end position="166"/>
    </location>
</feature>
<dbReference type="PANTHER" id="PTHR42867">
    <property type="entry name" value="MEMBRANE PROTEIN-RELATED"/>
    <property type="match status" value="1"/>
</dbReference>
<dbReference type="Pfam" id="PF07136">
    <property type="entry name" value="DUF1385"/>
    <property type="match status" value="1"/>
</dbReference>
<dbReference type="PANTHER" id="PTHR42867:SF1">
    <property type="entry name" value="MEMBRANE PROTEIN-RELATED"/>
    <property type="match status" value="1"/>
</dbReference>
<organism evidence="2 3">
    <name type="scientific">Desulfovibrio piger</name>
    <dbReference type="NCBI Taxonomy" id="901"/>
    <lineage>
        <taxon>Bacteria</taxon>
        <taxon>Pseudomonadati</taxon>
        <taxon>Thermodesulfobacteriota</taxon>
        <taxon>Desulfovibrionia</taxon>
        <taxon>Desulfovibrionales</taxon>
        <taxon>Desulfovibrionaceae</taxon>
        <taxon>Desulfovibrio</taxon>
    </lineage>
</organism>
<dbReference type="Proteomes" id="UP000186323">
    <property type="component" value="Chromosome I"/>
</dbReference>
<name>A0A1K1LFV1_9BACT</name>
<dbReference type="InterPro" id="IPR010787">
    <property type="entry name" value="DUF1385"/>
</dbReference>
<accession>A0A1K1LFV1</accession>
<evidence type="ECO:0000313" key="3">
    <source>
        <dbReference type="Proteomes" id="UP000186323"/>
    </source>
</evidence>
<evidence type="ECO:0000256" key="1">
    <source>
        <dbReference type="SAM" id="Phobius"/>
    </source>
</evidence>
<gene>
    <name evidence="2" type="ORF">DESPIGER_1739</name>
</gene>
<dbReference type="OrthoDB" id="9784805at2"/>
<keyword evidence="1" id="KW-0472">Membrane</keyword>
<sequence length="328" mass="36120">MPLSRLVSLMLTAGCPTVGGQAVLEGVMMRNGDAYALALRRPDGEIVARRLPWFSLTRHPWLKKPFVRGFPVLIETLVNGIKALNRSAEQQAEGSEEELKGWHLVLTLLLSLAVAVGLFVVVPHLLSLLMQWLDLGGGVEGLTFHLWDGLFKCLIFMGYIWAISFVPDIRRVFQYHGAEHKVIHAFEAGGDVDAATAARMSRLHPRCGTTFLLFVIGISIILHAVLVPLLLFFYCPEGAVAKQALTIVFKLLLMVPISALAYELIRYAARMPDGFMATLLRAPGLTLQRMTTAEPDERQLDVAVVALREALGAQAGDNIITAPYRRDA</sequence>
<evidence type="ECO:0000313" key="2">
    <source>
        <dbReference type="EMBL" id="SFV73571.1"/>
    </source>
</evidence>
<protein>
    <recommendedName>
        <fullName evidence="4">DUF1385 domain-containing protein</fullName>
    </recommendedName>
</protein>
<keyword evidence="1" id="KW-1133">Transmembrane helix</keyword>
<proteinExistence type="predicted"/>
<keyword evidence="3" id="KW-1185">Reference proteome</keyword>
<dbReference type="KEGG" id="dpg:DESPIGER_1739"/>
<feature type="transmembrane region" description="Helical" evidence="1">
    <location>
        <begin position="209"/>
        <end position="234"/>
    </location>
</feature>